<dbReference type="InterPro" id="IPR011054">
    <property type="entry name" value="Rudment_hybrid_motif"/>
</dbReference>
<evidence type="ECO:0000256" key="1">
    <source>
        <dbReference type="ARBA" id="ARBA00001936"/>
    </source>
</evidence>
<dbReference type="GO" id="GO:0009113">
    <property type="term" value="P:purine nucleobase biosynthetic process"/>
    <property type="evidence" value="ECO:0007669"/>
    <property type="project" value="InterPro"/>
</dbReference>
<sequence>MSEVGRIKKILVLGSGGREHAIGWAFKNAGCEVSFYPGNAGTKLVGKNLSINEAELFAGNILADFDLVIPGSEDFLVKGIADGKINVFGPDSAGARLEGSKCFAKLFMEKYNIPTAKFQIARNKVQLVDALKSFTPPYVIKADGLAQGKGVIIEDNFSNAIENGSKLMDGTLIPGVSGPVVVDEFLKGWELSAIAIVNGRKFTLLPFTRDYKRAFTGNKGPNTGGMGAYGPVEITQKLIEKIKTIFDKTLFGLEKEGIYYKGFLYIGLMIVEDEPYVLEYNVRLGDPETEVIAAMEPEKFVENVLKAFKNEEFDEYRPSRFAVDVVVASEGYPESPRKGQKIVIENIENSKKEGNILFYAGVREQNGELVVSGGRVLHSVGTDNELGKAREKAYKNLQNIHFEGMFYRDDIAL</sequence>
<feature type="domain" description="ATP-grasp" evidence="13">
    <location>
        <begin position="105"/>
        <end position="309"/>
    </location>
</feature>
<evidence type="ECO:0000256" key="7">
    <source>
        <dbReference type="ARBA" id="ARBA00022755"/>
    </source>
</evidence>
<dbReference type="InterPro" id="IPR020562">
    <property type="entry name" value="PRibGlycinamide_synth_N"/>
</dbReference>
<dbReference type="SUPFAM" id="SSF51246">
    <property type="entry name" value="Rudiment single hybrid motif"/>
    <property type="match status" value="1"/>
</dbReference>
<dbReference type="InterPro" id="IPR011761">
    <property type="entry name" value="ATP-grasp"/>
</dbReference>
<dbReference type="InterPro" id="IPR020561">
    <property type="entry name" value="PRibGlycinamid_synth_ATP-grasp"/>
</dbReference>
<dbReference type="PROSITE" id="PS50975">
    <property type="entry name" value="ATP_GRASP"/>
    <property type="match status" value="1"/>
</dbReference>
<evidence type="ECO:0000259" key="13">
    <source>
        <dbReference type="PROSITE" id="PS50975"/>
    </source>
</evidence>
<keyword evidence="7" id="KW-0658">Purine biosynthesis</keyword>
<dbReference type="Pfam" id="PF01071">
    <property type="entry name" value="GARS_A"/>
    <property type="match status" value="1"/>
</dbReference>
<dbReference type="PANTHER" id="PTHR43472">
    <property type="entry name" value="PHOSPHORIBOSYLAMINE--GLYCINE LIGASE"/>
    <property type="match status" value="1"/>
</dbReference>
<evidence type="ECO:0000256" key="5">
    <source>
        <dbReference type="ARBA" id="ARBA00022598"/>
    </source>
</evidence>
<dbReference type="InterPro" id="IPR037123">
    <property type="entry name" value="PRibGlycinamide_synth_C_sf"/>
</dbReference>
<dbReference type="Gene3D" id="3.30.1490.20">
    <property type="entry name" value="ATP-grasp fold, A domain"/>
    <property type="match status" value="1"/>
</dbReference>
<evidence type="ECO:0000256" key="3">
    <source>
        <dbReference type="ARBA" id="ARBA00005174"/>
    </source>
</evidence>
<proteinExistence type="inferred from homology"/>
<evidence type="ECO:0000256" key="8">
    <source>
        <dbReference type="ARBA" id="ARBA00022840"/>
    </source>
</evidence>
<evidence type="ECO:0000256" key="11">
    <source>
        <dbReference type="ARBA" id="ARBA00042864"/>
    </source>
</evidence>
<dbReference type="Gene3D" id="3.30.470.20">
    <property type="entry name" value="ATP-grasp fold, B domain"/>
    <property type="match status" value="1"/>
</dbReference>
<evidence type="ECO:0000256" key="9">
    <source>
        <dbReference type="ARBA" id="ARBA00038345"/>
    </source>
</evidence>
<organism evidence="14 15">
    <name type="scientific">Fervidobacterium pennivorans</name>
    <dbReference type="NCBI Taxonomy" id="93466"/>
    <lineage>
        <taxon>Bacteria</taxon>
        <taxon>Thermotogati</taxon>
        <taxon>Thermotogota</taxon>
        <taxon>Thermotogae</taxon>
        <taxon>Thermotogales</taxon>
        <taxon>Fervidobacteriaceae</taxon>
        <taxon>Fervidobacterium</taxon>
    </lineage>
</organism>
<dbReference type="EC" id="6.3.4.13" evidence="4"/>
<dbReference type="SMART" id="SM01209">
    <property type="entry name" value="GARS_A"/>
    <property type="match status" value="1"/>
</dbReference>
<name>A0A172T479_FERPE</name>
<protein>
    <recommendedName>
        <fullName evidence="4">phosphoribosylamine--glycine ligase</fullName>
        <ecNumber evidence="4">6.3.4.13</ecNumber>
    </recommendedName>
    <alternativeName>
        <fullName evidence="10">Glycinamide ribonucleotide synthetase</fullName>
    </alternativeName>
    <alternativeName>
        <fullName evidence="11">Phosphoribosylglycinamide synthetase</fullName>
    </alternativeName>
</protein>
<dbReference type="SUPFAM" id="SSF56059">
    <property type="entry name" value="Glutathione synthetase ATP-binding domain-like"/>
    <property type="match status" value="1"/>
</dbReference>
<dbReference type="GO" id="GO:0005524">
    <property type="term" value="F:ATP binding"/>
    <property type="evidence" value="ECO:0007669"/>
    <property type="project" value="UniProtKB-UniRule"/>
</dbReference>
<dbReference type="GO" id="GO:0006189">
    <property type="term" value="P:'de novo' IMP biosynthetic process"/>
    <property type="evidence" value="ECO:0007669"/>
    <property type="project" value="UniProtKB-UniPathway"/>
</dbReference>
<dbReference type="Pfam" id="PF02843">
    <property type="entry name" value="GARS_C"/>
    <property type="match status" value="1"/>
</dbReference>
<dbReference type="Gene3D" id="3.40.50.20">
    <property type="match status" value="1"/>
</dbReference>
<dbReference type="OrthoDB" id="9807240at2"/>
<evidence type="ECO:0000256" key="2">
    <source>
        <dbReference type="ARBA" id="ARBA00001946"/>
    </source>
</evidence>
<dbReference type="InterPro" id="IPR000115">
    <property type="entry name" value="PRibGlycinamide_synth"/>
</dbReference>
<dbReference type="Proteomes" id="UP000077096">
    <property type="component" value="Chromosome"/>
</dbReference>
<evidence type="ECO:0000313" key="15">
    <source>
        <dbReference type="Proteomes" id="UP000077096"/>
    </source>
</evidence>
<dbReference type="InterPro" id="IPR013815">
    <property type="entry name" value="ATP_grasp_subdomain_1"/>
</dbReference>
<comment type="cofactor">
    <cofactor evidence="1">
        <name>Mn(2+)</name>
        <dbReference type="ChEBI" id="CHEBI:29035"/>
    </cofactor>
</comment>
<dbReference type="SMART" id="SM01210">
    <property type="entry name" value="GARS_C"/>
    <property type="match status" value="1"/>
</dbReference>
<evidence type="ECO:0000256" key="12">
    <source>
        <dbReference type="PROSITE-ProRule" id="PRU00409"/>
    </source>
</evidence>
<dbReference type="InterPro" id="IPR020560">
    <property type="entry name" value="PRibGlycinamide_synth_C-dom"/>
</dbReference>
<comment type="similarity">
    <text evidence="9">Belongs to the GARS family.</text>
</comment>
<evidence type="ECO:0000256" key="6">
    <source>
        <dbReference type="ARBA" id="ARBA00022741"/>
    </source>
</evidence>
<evidence type="ECO:0000256" key="4">
    <source>
        <dbReference type="ARBA" id="ARBA00013255"/>
    </source>
</evidence>
<keyword evidence="5 14" id="KW-0436">Ligase</keyword>
<dbReference type="SUPFAM" id="SSF52440">
    <property type="entry name" value="PreATP-grasp domain"/>
    <property type="match status" value="1"/>
</dbReference>
<evidence type="ECO:0000256" key="10">
    <source>
        <dbReference type="ARBA" id="ARBA00042242"/>
    </source>
</evidence>
<dbReference type="GO" id="GO:0046872">
    <property type="term" value="F:metal ion binding"/>
    <property type="evidence" value="ECO:0007669"/>
    <property type="project" value="InterPro"/>
</dbReference>
<accession>A0A172T479</accession>
<dbReference type="InterPro" id="IPR020559">
    <property type="entry name" value="PRibGlycinamide_synth_CS"/>
</dbReference>
<dbReference type="PROSITE" id="PS00184">
    <property type="entry name" value="GARS"/>
    <property type="match status" value="1"/>
</dbReference>
<dbReference type="KEGG" id="fng:JM64_07070"/>
<keyword evidence="6 12" id="KW-0547">Nucleotide-binding</keyword>
<comment type="pathway">
    <text evidence="3">Purine metabolism; IMP biosynthesis via de novo pathway; N(1)-(5-phospho-D-ribosyl)glycinamide from 5-phospho-alpha-D-ribose 1-diphosphate: step 2/2.</text>
</comment>
<dbReference type="EMBL" id="CP011393">
    <property type="protein sequence ID" value="ANE41742.1"/>
    <property type="molecule type" value="Genomic_DNA"/>
</dbReference>
<reference evidence="14 15" key="1">
    <citation type="submission" date="2014-08" db="EMBL/GenBank/DDBJ databases">
        <title>Fervidobacterium pennivorans DYC genome.</title>
        <authorList>
            <person name="Wushke S."/>
        </authorList>
    </citation>
    <scope>NUCLEOTIDE SEQUENCE [LARGE SCALE GENOMIC DNA]</scope>
    <source>
        <strain evidence="14 15">DYC</strain>
    </source>
</reference>
<dbReference type="NCBIfam" id="TIGR00877">
    <property type="entry name" value="purD"/>
    <property type="match status" value="1"/>
</dbReference>
<dbReference type="Gene3D" id="3.90.600.10">
    <property type="entry name" value="Phosphoribosylglycinamide synthetase, C-terminal domain"/>
    <property type="match status" value="1"/>
</dbReference>
<dbReference type="AlphaFoldDB" id="A0A172T479"/>
<gene>
    <name evidence="14" type="ORF">JM64_07070</name>
</gene>
<dbReference type="PANTHER" id="PTHR43472:SF1">
    <property type="entry name" value="PHOSPHORIBOSYLAMINE--GLYCINE LIGASE, CHLOROPLASTIC"/>
    <property type="match status" value="1"/>
</dbReference>
<dbReference type="UniPathway" id="UPA00074">
    <property type="reaction ID" value="UER00125"/>
</dbReference>
<keyword evidence="8 12" id="KW-0067">ATP-binding</keyword>
<dbReference type="GO" id="GO:0004637">
    <property type="term" value="F:phosphoribosylamine-glycine ligase activity"/>
    <property type="evidence" value="ECO:0007669"/>
    <property type="project" value="UniProtKB-EC"/>
</dbReference>
<dbReference type="InterPro" id="IPR016185">
    <property type="entry name" value="PreATP-grasp_dom_sf"/>
</dbReference>
<evidence type="ECO:0000313" key="14">
    <source>
        <dbReference type="EMBL" id="ANE41742.1"/>
    </source>
</evidence>
<dbReference type="Pfam" id="PF02844">
    <property type="entry name" value="GARS_N"/>
    <property type="match status" value="1"/>
</dbReference>
<dbReference type="PATRIC" id="fig|93466.3.peg.1498"/>
<comment type="cofactor">
    <cofactor evidence="2">
        <name>Mg(2+)</name>
        <dbReference type="ChEBI" id="CHEBI:18420"/>
    </cofactor>
</comment>